<dbReference type="CDD" id="cd16380">
    <property type="entry name" value="YitT_C"/>
    <property type="match status" value="1"/>
</dbReference>
<dbReference type="GO" id="GO:0005886">
    <property type="term" value="C:plasma membrane"/>
    <property type="evidence" value="ECO:0007669"/>
    <property type="project" value="UniProtKB-SubCell"/>
</dbReference>
<keyword evidence="3 6" id="KW-0812">Transmembrane</keyword>
<dbReference type="PANTHER" id="PTHR33545">
    <property type="entry name" value="UPF0750 MEMBRANE PROTEIN YITT-RELATED"/>
    <property type="match status" value="1"/>
</dbReference>
<dbReference type="Gene3D" id="3.30.70.120">
    <property type="match status" value="1"/>
</dbReference>
<keyword evidence="2" id="KW-1003">Cell membrane</keyword>
<proteinExistence type="predicted"/>
<dbReference type="PANTHER" id="PTHR33545:SF5">
    <property type="entry name" value="UPF0750 MEMBRANE PROTEIN YITT"/>
    <property type="match status" value="1"/>
</dbReference>
<dbReference type="InterPro" id="IPR019264">
    <property type="entry name" value="DUF2179"/>
</dbReference>
<evidence type="ECO:0000256" key="1">
    <source>
        <dbReference type="ARBA" id="ARBA00004651"/>
    </source>
</evidence>
<dbReference type="OrthoDB" id="3180973at2"/>
<feature type="transmembrane region" description="Helical" evidence="6">
    <location>
        <begin position="165"/>
        <end position="188"/>
    </location>
</feature>
<name>D9SQI7_CLOC7</name>
<dbReference type="STRING" id="573061.Clocel_2480"/>
<protein>
    <recommendedName>
        <fullName evidence="7">DUF2179 domain-containing protein</fullName>
    </recommendedName>
</protein>
<feature type="transmembrane region" description="Helical" evidence="6">
    <location>
        <begin position="127"/>
        <end position="145"/>
    </location>
</feature>
<dbReference type="AlphaFoldDB" id="D9SQI7"/>
<dbReference type="EMBL" id="CP002160">
    <property type="protein sequence ID" value="ADL52193.1"/>
    <property type="molecule type" value="Genomic_DNA"/>
</dbReference>
<organism evidence="8 9">
    <name type="scientific">Clostridium cellulovorans (strain ATCC 35296 / DSM 3052 / OCM 3 / 743B)</name>
    <dbReference type="NCBI Taxonomy" id="573061"/>
    <lineage>
        <taxon>Bacteria</taxon>
        <taxon>Bacillati</taxon>
        <taxon>Bacillota</taxon>
        <taxon>Clostridia</taxon>
        <taxon>Eubacteriales</taxon>
        <taxon>Clostridiaceae</taxon>
        <taxon>Clostridium</taxon>
    </lineage>
</organism>
<feature type="transmembrane region" description="Helical" evidence="6">
    <location>
        <begin position="12"/>
        <end position="32"/>
    </location>
</feature>
<keyword evidence="4 6" id="KW-1133">Transmembrane helix</keyword>
<dbReference type="Pfam" id="PF10035">
    <property type="entry name" value="DUF2179"/>
    <property type="match status" value="1"/>
</dbReference>
<feature type="transmembrane region" description="Helical" evidence="6">
    <location>
        <begin position="83"/>
        <end position="107"/>
    </location>
</feature>
<evidence type="ECO:0000313" key="9">
    <source>
        <dbReference type="Proteomes" id="UP000002730"/>
    </source>
</evidence>
<evidence type="ECO:0000256" key="5">
    <source>
        <dbReference type="ARBA" id="ARBA00023136"/>
    </source>
</evidence>
<accession>D9SQI7</accession>
<dbReference type="HOGENOM" id="CLU_063199_1_1_9"/>
<dbReference type="PIRSF" id="PIRSF006483">
    <property type="entry name" value="Membrane_protein_YitT"/>
    <property type="match status" value="1"/>
</dbReference>
<keyword evidence="9" id="KW-1185">Reference proteome</keyword>
<dbReference type="Proteomes" id="UP000002730">
    <property type="component" value="Chromosome"/>
</dbReference>
<feature type="transmembrane region" description="Helical" evidence="6">
    <location>
        <begin position="52"/>
        <end position="76"/>
    </location>
</feature>
<gene>
    <name evidence="8" type="ordered locus">Clocel_2480</name>
</gene>
<dbReference type="InterPro" id="IPR051461">
    <property type="entry name" value="UPF0750_membrane"/>
</dbReference>
<evidence type="ECO:0000256" key="6">
    <source>
        <dbReference type="SAM" id="Phobius"/>
    </source>
</evidence>
<dbReference type="InterPro" id="IPR015867">
    <property type="entry name" value="N-reg_PII/ATP_PRibTrfase_C"/>
</dbReference>
<dbReference type="KEGG" id="ccb:Clocel_2480"/>
<dbReference type="Pfam" id="PF02588">
    <property type="entry name" value="YitT_membrane"/>
    <property type="match status" value="1"/>
</dbReference>
<evidence type="ECO:0000256" key="3">
    <source>
        <dbReference type="ARBA" id="ARBA00022692"/>
    </source>
</evidence>
<sequence>MLENFPFKSKIRSILLIYFGTLLVSLGINLFITNAKLVSGGLSGIALIIQYLYGLPAGYTVLVLNIPLLIFSFAFIDKKFTIYTIIGIFFLSINLILTDFCTNFLAIDDSLLLSVYGGFFTGLGNGIVFANHGCTGGIDILAAFIKKKKENASIGTISLFQNTIIVFIGALFFGVSSALLSLIAMFIASTMADRTIRGFGKRRLALIITDKDDEVCDAIMNDIKRGVTLLHGEGAYTHKKRNVIYCALALSEVPRVKHIIRSCDPYAFISILDANEIEGRGFNKSFIG</sequence>
<dbReference type="RefSeq" id="WP_010074708.1">
    <property type="nucleotide sequence ID" value="NC_014393.1"/>
</dbReference>
<evidence type="ECO:0000259" key="7">
    <source>
        <dbReference type="Pfam" id="PF10035"/>
    </source>
</evidence>
<reference evidence="8 9" key="1">
    <citation type="submission" date="2010-08" db="EMBL/GenBank/DDBJ databases">
        <title>Complete sequence of Clostridium cellulovorans 743B.</title>
        <authorList>
            <consortium name="US DOE Joint Genome Institute"/>
            <person name="Lucas S."/>
            <person name="Copeland A."/>
            <person name="Lapidus A."/>
            <person name="Cheng J.-F."/>
            <person name="Bruce D."/>
            <person name="Goodwin L."/>
            <person name="Pitluck S."/>
            <person name="Chertkov O."/>
            <person name="Detter J.C."/>
            <person name="Han C."/>
            <person name="Tapia R."/>
            <person name="Land M."/>
            <person name="Hauser L."/>
            <person name="Chang Y.-J."/>
            <person name="Jeffries C."/>
            <person name="Kyrpides N."/>
            <person name="Ivanova N."/>
            <person name="Mikhailova N."/>
            <person name="Hemme C.L."/>
            <person name="Woyke T."/>
        </authorList>
    </citation>
    <scope>NUCLEOTIDE SEQUENCE [LARGE SCALE GENOMIC DNA]</scope>
    <source>
        <strain evidence="9">ATCC 35296 / DSM 3052 / OCM 3 / 743B</strain>
    </source>
</reference>
<dbReference type="eggNOG" id="COG1284">
    <property type="taxonomic scope" value="Bacteria"/>
</dbReference>
<keyword evidence="5 6" id="KW-0472">Membrane</keyword>
<evidence type="ECO:0000256" key="2">
    <source>
        <dbReference type="ARBA" id="ARBA00022475"/>
    </source>
</evidence>
<dbReference type="InterPro" id="IPR003740">
    <property type="entry name" value="YitT"/>
</dbReference>
<comment type="subcellular location">
    <subcellularLocation>
        <location evidence="1">Cell membrane</location>
        <topology evidence="1">Multi-pass membrane protein</topology>
    </subcellularLocation>
</comment>
<evidence type="ECO:0000256" key="4">
    <source>
        <dbReference type="ARBA" id="ARBA00022989"/>
    </source>
</evidence>
<feature type="domain" description="DUF2179" evidence="7">
    <location>
        <begin position="225"/>
        <end position="279"/>
    </location>
</feature>
<evidence type="ECO:0000313" key="8">
    <source>
        <dbReference type="EMBL" id="ADL52193.1"/>
    </source>
</evidence>